<gene>
    <name evidence="6" type="ORF">A1O1_01321</name>
</gene>
<dbReference type="SUPFAM" id="SSF52151">
    <property type="entry name" value="FabD/lysophospholipase-like"/>
    <property type="match status" value="1"/>
</dbReference>
<dbReference type="PROSITE" id="PS51635">
    <property type="entry name" value="PNPLA"/>
    <property type="match status" value="1"/>
</dbReference>
<accession>W9Z2K4</accession>
<dbReference type="eggNOG" id="KOG4231">
    <property type="taxonomic scope" value="Eukaryota"/>
</dbReference>
<dbReference type="CDD" id="cd07216">
    <property type="entry name" value="Pat17_PNPLA8_PNPLA9_like3"/>
    <property type="match status" value="1"/>
</dbReference>
<comment type="caution">
    <text evidence="4">Lacks conserved residue(s) required for the propagation of feature annotation.</text>
</comment>
<dbReference type="GeneID" id="19156223"/>
<organism evidence="6 7">
    <name type="scientific">Capronia coronata CBS 617.96</name>
    <dbReference type="NCBI Taxonomy" id="1182541"/>
    <lineage>
        <taxon>Eukaryota</taxon>
        <taxon>Fungi</taxon>
        <taxon>Dikarya</taxon>
        <taxon>Ascomycota</taxon>
        <taxon>Pezizomycotina</taxon>
        <taxon>Eurotiomycetes</taxon>
        <taxon>Chaetothyriomycetidae</taxon>
        <taxon>Chaetothyriales</taxon>
        <taxon>Herpotrichiellaceae</taxon>
        <taxon>Capronia</taxon>
    </lineage>
</organism>
<keyword evidence="1 4" id="KW-0378">Hydrolase</keyword>
<evidence type="ECO:0000313" key="6">
    <source>
        <dbReference type="EMBL" id="EXJ96195.1"/>
    </source>
</evidence>
<dbReference type="Pfam" id="PF01734">
    <property type="entry name" value="Patatin"/>
    <property type="match status" value="1"/>
</dbReference>
<dbReference type="STRING" id="1182541.W9Z2K4"/>
<evidence type="ECO:0000256" key="1">
    <source>
        <dbReference type="ARBA" id="ARBA00022801"/>
    </source>
</evidence>
<dbReference type="AlphaFoldDB" id="W9Z2K4"/>
<dbReference type="HOGENOM" id="CLU_543078_0_0_1"/>
<keyword evidence="3 4" id="KW-0443">Lipid metabolism</keyword>
<feature type="domain" description="PNPLA" evidence="5">
    <location>
        <begin position="13"/>
        <end position="214"/>
    </location>
</feature>
<protein>
    <recommendedName>
        <fullName evidence="5">PNPLA domain-containing protein</fullName>
    </recommendedName>
</protein>
<keyword evidence="2 4" id="KW-0442">Lipid degradation</keyword>
<dbReference type="Proteomes" id="UP000019484">
    <property type="component" value="Unassembled WGS sequence"/>
</dbReference>
<dbReference type="GO" id="GO:0016020">
    <property type="term" value="C:membrane"/>
    <property type="evidence" value="ECO:0007669"/>
    <property type="project" value="TreeGrafter"/>
</dbReference>
<dbReference type="PANTHER" id="PTHR24185:SF1">
    <property type="entry name" value="CALCIUM-INDEPENDENT PHOSPHOLIPASE A2-GAMMA"/>
    <property type="match status" value="1"/>
</dbReference>
<dbReference type="GO" id="GO:0046486">
    <property type="term" value="P:glycerolipid metabolic process"/>
    <property type="evidence" value="ECO:0007669"/>
    <property type="project" value="UniProtKB-ARBA"/>
</dbReference>
<feature type="active site" description="Nucleophile" evidence="4">
    <location>
        <position position="57"/>
    </location>
</feature>
<keyword evidence="7" id="KW-1185">Reference proteome</keyword>
<dbReference type="GO" id="GO:0047499">
    <property type="term" value="F:calcium-independent phospholipase A2 activity"/>
    <property type="evidence" value="ECO:0007669"/>
    <property type="project" value="TreeGrafter"/>
</dbReference>
<evidence type="ECO:0000313" key="7">
    <source>
        <dbReference type="Proteomes" id="UP000019484"/>
    </source>
</evidence>
<dbReference type="Gene3D" id="3.40.1090.10">
    <property type="entry name" value="Cytosolic phospholipase A2 catalytic domain"/>
    <property type="match status" value="1"/>
</dbReference>
<dbReference type="GO" id="GO:0019369">
    <property type="term" value="P:arachidonate metabolic process"/>
    <property type="evidence" value="ECO:0007669"/>
    <property type="project" value="TreeGrafter"/>
</dbReference>
<feature type="short sequence motif" description="GXSXG" evidence="4">
    <location>
        <begin position="55"/>
        <end position="59"/>
    </location>
</feature>
<feature type="active site" description="Proton acceptor" evidence="4">
    <location>
        <position position="200"/>
    </location>
</feature>
<dbReference type="OrthoDB" id="4161490at2759"/>
<evidence type="ECO:0000256" key="2">
    <source>
        <dbReference type="ARBA" id="ARBA00022963"/>
    </source>
</evidence>
<comment type="caution">
    <text evidence="6">The sequence shown here is derived from an EMBL/GenBank/DDBJ whole genome shotgun (WGS) entry which is preliminary data.</text>
</comment>
<name>W9Z2K4_9EURO</name>
<feature type="short sequence motif" description="GXGXXG" evidence="4">
    <location>
        <begin position="17"/>
        <end position="22"/>
    </location>
</feature>
<sequence length="555" mass="62399">MATPSSSSNLKLLSLDGGGVRGLSSLIILKRLMDIVSPDPQNPVKPCAWFDMIGGTSTGGLIAIMLGRLQMSIDECIEAYLSTMDDVFRRNHLGVSVSGKVRGRFSTKALTRHIESIIEKQNCKGQTLYVPNDDLPCKVFVCAGAIEVSSATTFTSYPSRDGQSSLLLNTKIWEAARATTAARSFFDPIEIGPMKQKFEDAALYLVNNPINEMMNEARQAWARGGDINHRIQCLVSIGTGHPGVGPAGDGLLAVMTTLKNIATETERTANQFMANWRDQLVDTKKYFRFNVPHGLENVGLENSGKQNIITASTELYLRVNAVDSLRQFEANVLRGASVAAPDLHNANLLMGATPVILEDQPSNRLFDSLDDRKEYINRKETEQWRKLTVPAWRIYERLWYQMPKGQPGRVTLAEFATVLTKNELVTETHKFWPMLLPLDRPADPLPKGLAMALLFMLHLRRWIGWRPARPSAQALFILRRFAEWVDCSCGCKRRWNFANDIGLVDERHMLEAARKCPAKTFLDTQAYGMKAELFHRQGMDINVDNRKAWKARRWE</sequence>
<dbReference type="EMBL" id="AMWN01000001">
    <property type="protein sequence ID" value="EXJ96195.1"/>
    <property type="molecule type" value="Genomic_DNA"/>
</dbReference>
<dbReference type="InterPro" id="IPR016035">
    <property type="entry name" value="Acyl_Trfase/lysoPLipase"/>
</dbReference>
<evidence type="ECO:0000259" key="5">
    <source>
        <dbReference type="PROSITE" id="PS51635"/>
    </source>
</evidence>
<evidence type="ECO:0000256" key="3">
    <source>
        <dbReference type="ARBA" id="ARBA00023098"/>
    </source>
</evidence>
<proteinExistence type="predicted"/>
<evidence type="ECO:0000256" key="4">
    <source>
        <dbReference type="PROSITE-ProRule" id="PRU01161"/>
    </source>
</evidence>
<dbReference type="RefSeq" id="XP_007720424.1">
    <property type="nucleotide sequence ID" value="XM_007722234.1"/>
</dbReference>
<dbReference type="GO" id="GO:0016042">
    <property type="term" value="P:lipid catabolic process"/>
    <property type="evidence" value="ECO:0007669"/>
    <property type="project" value="UniProtKB-UniRule"/>
</dbReference>
<dbReference type="PANTHER" id="PTHR24185">
    <property type="entry name" value="CALCIUM-INDEPENDENT PHOSPHOLIPASE A2-GAMMA"/>
    <property type="match status" value="1"/>
</dbReference>
<reference evidence="6 7" key="1">
    <citation type="submission" date="2013-03" db="EMBL/GenBank/DDBJ databases">
        <title>The Genome Sequence of Capronia coronata CBS 617.96.</title>
        <authorList>
            <consortium name="The Broad Institute Genomics Platform"/>
            <person name="Cuomo C."/>
            <person name="de Hoog S."/>
            <person name="Gorbushina A."/>
            <person name="Walker B."/>
            <person name="Young S.K."/>
            <person name="Zeng Q."/>
            <person name="Gargeya S."/>
            <person name="Fitzgerald M."/>
            <person name="Haas B."/>
            <person name="Abouelleil A."/>
            <person name="Allen A.W."/>
            <person name="Alvarado L."/>
            <person name="Arachchi H.M."/>
            <person name="Berlin A.M."/>
            <person name="Chapman S.B."/>
            <person name="Gainer-Dewar J."/>
            <person name="Goldberg J."/>
            <person name="Griggs A."/>
            <person name="Gujja S."/>
            <person name="Hansen M."/>
            <person name="Howarth C."/>
            <person name="Imamovic A."/>
            <person name="Ireland A."/>
            <person name="Larimer J."/>
            <person name="McCowan C."/>
            <person name="Murphy C."/>
            <person name="Pearson M."/>
            <person name="Poon T.W."/>
            <person name="Priest M."/>
            <person name="Roberts A."/>
            <person name="Saif S."/>
            <person name="Shea T."/>
            <person name="Sisk P."/>
            <person name="Sykes S."/>
            <person name="Wortman J."/>
            <person name="Nusbaum C."/>
            <person name="Birren B."/>
        </authorList>
    </citation>
    <scope>NUCLEOTIDE SEQUENCE [LARGE SCALE GENOMIC DNA]</scope>
    <source>
        <strain evidence="6 7">CBS 617.96</strain>
    </source>
</reference>
<dbReference type="InterPro" id="IPR002641">
    <property type="entry name" value="PNPLA_dom"/>
</dbReference>